<dbReference type="GO" id="GO:0019305">
    <property type="term" value="P:dTDP-rhamnose biosynthetic process"/>
    <property type="evidence" value="ECO:0007669"/>
    <property type="project" value="UniProtKB-UniRule"/>
</dbReference>
<dbReference type="GO" id="GO:0008830">
    <property type="term" value="F:dTDP-4-dehydrorhamnose 3,5-epimerase activity"/>
    <property type="evidence" value="ECO:0007669"/>
    <property type="project" value="UniProtKB-UniRule"/>
</dbReference>
<evidence type="ECO:0000256" key="1">
    <source>
        <dbReference type="ARBA" id="ARBA00001298"/>
    </source>
</evidence>
<evidence type="ECO:0000256" key="3">
    <source>
        <dbReference type="ARBA" id="ARBA00012098"/>
    </source>
</evidence>
<protein>
    <recommendedName>
        <fullName evidence="4 7">dTDP-4-dehydrorhamnose 3,5-epimerase</fullName>
        <ecNumber evidence="3 7">5.1.3.13</ecNumber>
    </recommendedName>
    <alternativeName>
        <fullName evidence="7">Thymidine diphospho-4-keto-rhamnose 3,5-epimerase</fullName>
    </alternativeName>
</protein>
<keyword evidence="7" id="KW-0413">Isomerase</keyword>
<comment type="pathway">
    <text evidence="7">Carbohydrate biosynthesis; dTDP-L-rhamnose biosynthesis.</text>
</comment>
<dbReference type="OrthoDB" id="9800680at2"/>
<dbReference type="PANTHER" id="PTHR21047">
    <property type="entry name" value="DTDP-6-DEOXY-D-GLUCOSE-3,5 EPIMERASE"/>
    <property type="match status" value="1"/>
</dbReference>
<comment type="function">
    <text evidence="2 7">Catalyzes the epimerization of the C3' and C5'positions of dTDP-6-deoxy-D-xylo-4-hexulose, forming dTDP-6-deoxy-L-lyxo-4-hexulose.</text>
</comment>
<dbReference type="CDD" id="cd00438">
    <property type="entry name" value="cupin_RmlC"/>
    <property type="match status" value="1"/>
</dbReference>
<dbReference type="EC" id="5.1.3.13" evidence="3 7"/>
<dbReference type="GO" id="GO:0005829">
    <property type="term" value="C:cytosol"/>
    <property type="evidence" value="ECO:0007669"/>
    <property type="project" value="TreeGrafter"/>
</dbReference>
<evidence type="ECO:0000256" key="6">
    <source>
        <dbReference type="PIRSR" id="PIRSR600888-3"/>
    </source>
</evidence>
<evidence type="ECO:0000256" key="7">
    <source>
        <dbReference type="RuleBase" id="RU364069"/>
    </source>
</evidence>
<evidence type="ECO:0000313" key="9">
    <source>
        <dbReference type="Proteomes" id="UP000326202"/>
    </source>
</evidence>
<evidence type="ECO:0000256" key="5">
    <source>
        <dbReference type="PIRSR" id="PIRSR600888-1"/>
    </source>
</evidence>
<dbReference type="AlphaFoldDB" id="A0A5J6MKZ3"/>
<gene>
    <name evidence="8" type="ORF">FRZ44_35670</name>
</gene>
<dbReference type="SUPFAM" id="SSF51182">
    <property type="entry name" value="RmlC-like cupins"/>
    <property type="match status" value="1"/>
</dbReference>
<keyword evidence="9" id="KW-1185">Reference proteome</keyword>
<dbReference type="InterPro" id="IPR000888">
    <property type="entry name" value="RmlC-like"/>
</dbReference>
<reference evidence="8 9" key="1">
    <citation type="submission" date="2019-08" db="EMBL/GenBank/DDBJ databases">
        <title>Hyperibacter terrae gen. nov., sp. nov. and Hyperibacter viscosus sp. nov., two new members in the family Rhodospirillaceae isolated from the rhizosphere of Hypericum perforatum.</title>
        <authorList>
            <person name="Noviana Z."/>
        </authorList>
    </citation>
    <scope>NUCLEOTIDE SEQUENCE [LARGE SCALE GENOMIC DNA]</scope>
    <source>
        <strain evidence="8 9">R5913</strain>
    </source>
</reference>
<comment type="catalytic activity">
    <reaction evidence="1 7">
        <text>dTDP-4-dehydro-6-deoxy-alpha-D-glucose = dTDP-4-dehydro-beta-L-rhamnose</text>
        <dbReference type="Rhea" id="RHEA:16969"/>
        <dbReference type="ChEBI" id="CHEBI:57649"/>
        <dbReference type="ChEBI" id="CHEBI:62830"/>
        <dbReference type="EC" id="5.1.3.13"/>
    </reaction>
</comment>
<organism evidence="8 9">
    <name type="scientific">Hypericibacter terrae</name>
    <dbReference type="NCBI Taxonomy" id="2602015"/>
    <lineage>
        <taxon>Bacteria</taxon>
        <taxon>Pseudomonadati</taxon>
        <taxon>Pseudomonadota</taxon>
        <taxon>Alphaproteobacteria</taxon>
        <taxon>Rhodospirillales</taxon>
        <taxon>Dongiaceae</taxon>
        <taxon>Hypericibacter</taxon>
    </lineage>
</organism>
<evidence type="ECO:0000256" key="2">
    <source>
        <dbReference type="ARBA" id="ARBA00001997"/>
    </source>
</evidence>
<dbReference type="NCBIfam" id="TIGR01221">
    <property type="entry name" value="rmlC"/>
    <property type="match status" value="1"/>
</dbReference>
<proteinExistence type="inferred from homology"/>
<feature type="active site" description="Proton donor" evidence="5">
    <location>
        <position position="132"/>
    </location>
</feature>
<dbReference type="UniPathway" id="UPA00124"/>
<dbReference type="KEGG" id="htq:FRZ44_35670"/>
<feature type="site" description="Participates in a stacking interaction with the thymidine ring of dTDP-4-oxo-6-deoxyglucose" evidence="6">
    <location>
        <position position="138"/>
    </location>
</feature>
<evidence type="ECO:0000313" key="8">
    <source>
        <dbReference type="EMBL" id="QEX18262.1"/>
    </source>
</evidence>
<dbReference type="PANTHER" id="PTHR21047:SF2">
    <property type="entry name" value="THYMIDINE DIPHOSPHO-4-KETO-RHAMNOSE 3,5-EPIMERASE"/>
    <property type="match status" value="1"/>
</dbReference>
<dbReference type="Pfam" id="PF00908">
    <property type="entry name" value="dTDP_sugar_isom"/>
    <property type="match status" value="1"/>
</dbReference>
<evidence type="ECO:0000256" key="4">
    <source>
        <dbReference type="ARBA" id="ARBA00019595"/>
    </source>
</evidence>
<sequence length="185" mass="21243">MIFQEIGLAGAYLIDPEPYRDERGLFARTWSVKEFRERGLATEFDHCATSFNKLPGTLRGLHYQADEEPETKLIRCTRGRIFDVIVDLRRSSPTYRQWFGTELNQDNRRLVYAPAGFAHGYQSLGPDSEVFYQIAANFRPDLQRGLRWDDPTLAIKWPQARARIISARDLALPHLASMPEAVCTP</sequence>
<feature type="active site" description="Proton acceptor" evidence="5">
    <location>
        <position position="62"/>
    </location>
</feature>
<dbReference type="RefSeq" id="WP_151178443.1">
    <property type="nucleotide sequence ID" value="NZ_CP042906.1"/>
</dbReference>
<comment type="similarity">
    <text evidence="7">Belongs to the dTDP-4-dehydrorhamnose 3,5-epimerase family.</text>
</comment>
<dbReference type="InterPro" id="IPR014710">
    <property type="entry name" value="RmlC-like_jellyroll"/>
</dbReference>
<comment type="subunit">
    <text evidence="7">Homodimer.</text>
</comment>
<dbReference type="Proteomes" id="UP000326202">
    <property type="component" value="Chromosome"/>
</dbReference>
<dbReference type="GO" id="GO:0000271">
    <property type="term" value="P:polysaccharide biosynthetic process"/>
    <property type="evidence" value="ECO:0007669"/>
    <property type="project" value="TreeGrafter"/>
</dbReference>
<accession>A0A5J6MKZ3</accession>
<name>A0A5J6MKZ3_9PROT</name>
<dbReference type="Gene3D" id="2.60.120.10">
    <property type="entry name" value="Jelly Rolls"/>
    <property type="match status" value="1"/>
</dbReference>
<dbReference type="InterPro" id="IPR011051">
    <property type="entry name" value="RmlC_Cupin_sf"/>
</dbReference>
<dbReference type="EMBL" id="CP042906">
    <property type="protein sequence ID" value="QEX18262.1"/>
    <property type="molecule type" value="Genomic_DNA"/>
</dbReference>